<evidence type="ECO:0000256" key="5">
    <source>
        <dbReference type="ARBA" id="ARBA00022801"/>
    </source>
</evidence>
<dbReference type="Gene3D" id="2.40.50.140">
    <property type="entry name" value="Nucleic acid-binding proteins"/>
    <property type="match status" value="1"/>
</dbReference>
<dbReference type="SUPFAM" id="SSF52540">
    <property type="entry name" value="P-loop containing nucleoside triphosphate hydrolases"/>
    <property type="match status" value="2"/>
</dbReference>
<dbReference type="PANTHER" id="PTHR47964:SF1">
    <property type="entry name" value="ATP-DEPENDENT DNA HELICASE HOMOLOG RECG, CHLOROPLASTIC"/>
    <property type="match status" value="1"/>
</dbReference>
<dbReference type="Pfam" id="PF00270">
    <property type="entry name" value="DEAD"/>
    <property type="match status" value="1"/>
</dbReference>
<evidence type="ECO:0000256" key="7">
    <source>
        <dbReference type="ARBA" id="ARBA00022840"/>
    </source>
</evidence>
<keyword evidence="5 15" id="KW-0378">Hydrolase</keyword>
<dbReference type="AlphaFoldDB" id="A0A521EIF6"/>
<name>A0A521EIF6_9SPHI</name>
<dbReference type="PANTHER" id="PTHR47964">
    <property type="entry name" value="ATP-DEPENDENT DNA HELICASE HOMOLOG RECG, CHLOROPLASTIC"/>
    <property type="match status" value="1"/>
</dbReference>
<keyword evidence="3 15" id="KW-0547">Nucleotide-binding</keyword>
<comment type="similarity">
    <text evidence="1 15">Belongs to the helicase family. RecG subfamily.</text>
</comment>
<dbReference type="InterPro" id="IPR011545">
    <property type="entry name" value="DEAD/DEAH_box_helicase_dom"/>
</dbReference>
<keyword evidence="7 15" id="KW-0067">ATP-binding</keyword>
<evidence type="ECO:0000259" key="16">
    <source>
        <dbReference type="PROSITE" id="PS51192"/>
    </source>
</evidence>
<dbReference type="CDD" id="cd17992">
    <property type="entry name" value="DEXHc_RecG"/>
    <property type="match status" value="1"/>
</dbReference>
<dbReference type="NCBIfam" id="NF008165">
    <property type="entry name" value="PRK10917.1-3"/>
    <property type="match status" value="1"/>
</dbReference>
<dbReference type="EMBL" id="FXTN01000008">
    <property type="protein sequence ID" value="SMO83695.1"/>
    <property type="molecule type" value="Genomic_DNA"/>
</dbReference>
<dbReference type="InterPro" id="IPR045562">
    <property type="entry name" value="RecG_dom3_C"/>
</dbReference>
<dbReference type="SMART" id="SM00487">
    <property type="entry name" value="DEXDc"/>
    <property type="match status" value="1"/>
</dbReference>
<sequence length="701" mass="80143">MFASDLDTTIEFLKGVGPKRAEILQKELGIFTYGQLLTYYPFRYIDRTRFYKVNELQPDFPYVQILGRITGKETIGEKHKKRIVARLTDETGTIELVWFQSLKWVEENLVRGKVYIAFGKPTVFNGSFSISHPELETYPRPLTVTGNMTLQPVYNSTEKLKKFSLDSKGIQKLQALLIEQCLPEVKETMPAYILEKYKLINRREALLNIHFPKDTVSLQRAERRLKFEELFFIQLQLLSSKQFREMKFKGQLFSIVGERVNHFYKEILPFALTGAQKRVIKEIRIDTQRGVQMNRLVQGDVGSGKTVVALMSMLLANDNGFQACIMAPTEILARQHYHSIASLLDGKLIKVDILTGNSTKKQRTLLHQQLEAGEIDILVGTHALIEDKVKFKNLGLVVIDEQHRFGVEQRAKLWRKNDIPPHILVMTATPIPRTLAMTVYGDLDVSMIDELPVGRKPIETRHLFEGQRLRMFGFMKTEIAKGRQVYVVYPLIKESEKLDLLHLEAGIEQMRYQFPLPEYQISIVHGKMPNADKQFEMQRFIDGKTQIMVATTVIEVGVNVPNASVMIIENAERFGLSQLHQLRGRVGRGAEQSYCILMSGQKLSREGRKRLETMVMTNNGFEISEIDLELRGPGDLAGTQQSGVLDLKLANLVKDQQILQEARNTVIEIFHEDPLLALPENALLKRFTDKKSRGIALDKIS</sequence>
<dbReference type="InterPro" id="IPR001650">
    <property type="entry name" value="Helicase_C-like"/>
</dbReference>
<dbReference type="PROSITE" id="PS51194">
    <property type="entry name" value="HELICASE_CTER"/>
    <property type="match status" value="1"/>
</dbReference>
<dbReference type="InterPro" id="IPR014001">
    <property type="entry name" value="Helicase_ATP-bd"/>
</dbReference>
<dbReference type="Pfam" id="PF00271">
    <property type="entry name" value="Helicase_C"/>
    <property type="match status" value="1"/>
</dbReference>
<evidence type="ECO:0000256" key="4">
    <source>
        <dbReference type="ARBA" id="ARBA00022763"/>
    </source>
</evidence>
<dbReference type="InterPro" id="IPR033454">
    <property type="entry name" value="RecG_wedge"/>
</dbReference>
<dbReference type="GO" id="GO:0006281">
    <property type="term" value="P:DNA repair"/>
    <property type="evidence" value="ECO:0007669"/>
    <property type="project" value="UniProtKB-UniRule"/>
</dbReference>
<reference evidence="18 19" key="1">
    <citation type="submission" date="2017-05" db="EMBL/GenBank/DDBJ databases">
        <authorList>
            <person name="Varghese N."/>
            <person name="Submissions S."/>
        </authorList>
    </citation>
    <scope>NUCLEOTIDE SEQUENCE [LARGE SCALE GENOMIC DNA]</scope>
    <source>
        <strain evidence="18 19">DSM 19036</strain>
    </source>
</reference>
<organism evidence="18 19">
    <name type="scientific">Pedobacter westerhofensis</name>
    <dbReference type="NCBI Taxonomy" id="425512"/>
    <lineage>
        <taxon>Bacteria</taxon>
        <taxon>Pseudomonadati</taxon>
        <taxon>Bacteroidota</taxon>
        <taxon>Sphingobacteriia</taxon>
        <taxon>Sphingobacteriales</taxon>
        <taxon>Sphingobacteriaceae</taxon>
        <taxon>Pedobacter</taxon>
    </lineage>
</organism>
<dbReference type="Proteomes" id="UP000320300">
    <property type="component" value="Unassembled WGS sequence"/>
</dbReference>
<dbReference type="GO" id="GO:0016887">
    <property type="term" value="F:ATP hydrolysis activity"/>
    <property type="evidence" value="ECO:0007669"/>
    <property type="project" value="RHEA"/>
</dbReference>
<dbReference type="GO" id="GO:0006310">
    <property type="term" value="P:DNA recombination"/>
    <property type="evidence" value="ECO:0007669"/>
    <property type="project" value="UniProtKB-UniRule"/>
</dbReference>
<dbReference type="GO" id="GO:0043138">
    <property type="term" value="F:3'-5' DNA helicase activity"/>
    <property type="evidence" value="ECO:0007669"/>
    <property type="project" value="UniProtKB-EC"/>
</dbReference>
<evidence type="ECO:0000256" key="11">
    <source>
        <dbReference type="ARBA" id="ARBA00023235"/>
    </source>
</evidence>
<gene>
    <name evidence="18" type="ORF">SAMN06265348_108182</name>
</gene>
<dbReference type="InterPro" id="IPR012340">
    <property type="entry name" value="NA-bd_OB-fold"/>
</dbReference>
<dbReference type="NCBIfam" id="NF008168">
    <property type="entry name" value="PRK10917.2-2"/>
    <property type="match status" value="1"/>
</dbReference>
<dbReference type="InterPro" id="IPR047112">
    <property type="entry name" value="RecG/Mfd"/>
</dbReference>
<evidence type="ECO:0000256" key="14">
    <source>
        <dbReference type="ARBA" id="ARBA00048988"/>
    </source>
</evidence>
<keyword evidence="19" id="KW-1185">Reference proteome</keyword>
<evidence type="ECO:0000313" key="19">
    <source>
        <dbReference type="Proteomes" id="UP000320300"/>
    </source>
</evidence>
<keyword evidence="9 15" id="KW-0233">DNA recombination</keyword>
<evidence type="ECO:0000256" key="12">
    <source>
        <dbReference type="ARBA" id="ARBA00034617"/>
    </source>
</evidence>
<dbReference type="RefSeq" id="WP_142529329.1">
    <property type="nucleotide sequence ID" value="NZ_CBCSJO010000008.1"/>
</dbReference>
<dbReference type="OrthoDB" id="9804325at2"/>
<comment type="catalytic activity">
    <reaction evidence="14 15">
        <text>ATP + H2O = ADP + phosphate + H(+)</text>
        <dbReference type="Rhea" id="RHEA:13065"/>
        <dbReference type="ChEBI" id="CHEBI:15377"/>
        <dbReference type="ChEBI" id="CHEBI:15378"/>
        <dbReference type="ChEBI" id="CHEBI:30616"/>
        <dbReference type="ChEBI" id="CHEBI:43474"/>
        <dbReference type="ChEBI" id="CHEBI:456216"/>
        <dbReference type="EC" id="5.6.2.4"/>
    </reaction>
</comment>
<dbReference type="Gene3D" id="3.40.50.300">
    <property type="entry name" value="P-loop containing nucleotide triphosphate hydrolases"/>
    <property type="match status" value="2"/>
</dbReference>
<proteinExistence type="inferred from homology"/>
<dbReference type="SUPFAM" id="SSF50249">
    <property type="entry name" value="Nucleic acid-binding proteins"/>
    <property type="match status" value="1"/>
</dbReference>
<dbReference type="CDD" id="cd04488">
    <property type="entry name" value="RecG_wedge_OBF"/>
    <property type="match status" value="1"/>
</dbReference>
<dbReference type="Pfam" id="PF17191">
    <property type="entry name" value="RecG_wedge"/>
    <property type="match status" value="1"/>
</dbReference>
<dbReference type="InterPro" id="IPR027417">
    <property type="entry name" value="P-loop_NTPase"/>
</dbReference>
<evidence type="ECO:0000256" key="15">
    <source>
        <dbReference type="RuleBase" id="RU363016"/>
    </source>
</evidence>
<evidence type="ECO:0000256" key="9">
    <source>
        <dbReference type="ARBA" id="ARBA00023172"/>
    </source>
</evidence>
<keyword evidence="10 15" id="KW-0234">DNA repair</keyword>
<dbReference type="EC" id="5.6.2.4" evidence="13 15"/>
<dbReference type="PROSITE" id="PS51192">
    <property type="entry name" value="HELICASE_ATP_BIND_1"/>
    <property type="match status" value="1"/>
</dbReference>
<keyword evidence="6 15" id="KW-0347">Helicase</keyword>
<keyword evidence="4 15" id="KW-0227">DNA damage</keyword>
<evidence type="ECO:0000256" key="13">
    <source>
        <dbReference type="ARBA" id="ARBA00034808"/>
    </source>
</evidence>
<evidence type="ECO:0000259" key="17">
    <source>
        <dbReference type="PROSITE" id="PS51194"/>
    </source>
</evidence>
<dbReference type="GO" id="GO:0003677">
    <property type="term" value="F:DNA binding"/>
    <property type="evidence" value="ECO:0007669"/>
    <property type="project" value="UniProtKB-KW"/>
</dbReference>
<feature type="domain" description="Helicase ATP-binding" evidence="16">
    <location>
        <begin position="286"/>
        <end position="448"/>
    </location>
</feature>
<evidence type="ECO:0000256" key="8">
    <source>
        <dbReference type="ARBA" id="ARBA00023125"/>
    </source>
</evidence>
<evidence type="ECO:0000313" key="18">
    <source>
        <dbReference type="EMBL" id="SMO83695.1"/>
    </source>
</evidence>
<evidence type="ECO:0000256" key="1">
    <source>
        <dbReference type="ARBA" id="ARBA00007504"/>
    </source>
</evidence>
<dbReference type="SMART" id="SM00490">
    <property type="entry name" value="HELICc"/>
    <property type="match status" value="1"/>
</dbReference>
<accession>A0A521EIF6</accession>
<dbReference type="Pfam" id="PF19833">
    <property type="entry name" value="RecG_dom3_C"/>
    <property type="match status" value="1"/>
</dbReference>
<keyword evidence="8" id="KW-0238">DNA-binding</keyword>
<evidence type="ECO:0000256" key="2">
    <source>
        <dbReference type="ARBA" id="ARBA00017846"/>
    </source>
</evidence>
<evidence type="ECO:0000256" key="3">
    <source>
        <dbReference type="ARBA" id="ARBA00022741"/>
    </source>
</evidence>
<dbReference type="GO" id="GO:0005524">
    <property type="term" value="F:ATP binding"/>
    <property type="evidence" value="ECO:0007669"/>
    <property type="project" value="UniProtKB-KW"/>
</dbReference>
<keyword evidence="11" id="KW-0413">Isomerase</keyword>
<comment type="catalytic activity">
    <reaction evidence="12 15">
        <text>Couples ATP hydrolysis with the unwinding of duplex DNA by translocating in the 3'-5' direction.</text>
        <dbReference type="EC" id="5.6.2.4"/>
    </reaction>
</comment>
<feature type="domain" description="Helicase C-terminal" evidence="17">
    <location>
        <begin position="467"/>
        <end position="634"/>
    </location>
</feature>
<protein>
    <recommendedName>
        <fullName evidence="2 15">ATP-dependent DNA helicase RecG</fullName>
        <ecNumber evidence="13 15">5.6.2.4</ecNumber>
    </recommendedName>
</protein>
<dbReference type="InterPro" id="IPR004609">
    <property type="entry name" value="ATP-dep_DNA_helicase_RecG"/>
</dbReference>
<evidence type="ECO:0000256" key="10">
    <source>
        <dbReference type="ARBA" id="ARBA00023204"/>
    </source>
</evidence>
<comment type="function">
    <text evidence="15">Plays a critical role in recombination and DNA repair. Helps process Holliday junction intermediates to mature products by catalyzing branch migration. Has replication fork regression activity, unwinds stalled or blocked replication forks to make a HJ that can be resolved. Has a DNA unwinding activity characteristic of a DNA helicase with 3'-5' polarity.</text>
</comment>
<dbReference type="NCBIfam" id="TIGR00643">
    <property type="entry name" value="recG"/>
    <property type="match status" value="1"/>
</dbReference>
<evidence type="ECO:0000256" key="6">
    <source>
        <dbReference type="ARBA" id="ARBA00022806"/>
    </source>
</evidence>